<name>A0A2I1H0V8_9GLOM</name>
<evidence type="ECO:0000313" key="3">
    <source>
        <dbReference type="Proteomes" id="UP000234323"/>
    </source>
</evidence>
<protein>
    <submittedName>
        <fullName evidence="2">Uncharacterized protein</fullName>
    </submittedName>
</protein>
<evidence type="ECO:0000313" key="2">
    <source>
        <dbReference type="EMBL" id="PKY52508.1"/>
    </source>
</evidence>
<keyword evidence="3" id="KW-1185">Reference proteome</keyword>
<reference evidence="2 3" key="1">
    <citation type="submission" date="2015-10" db="EMBL/GenBank/DDBJ databases">
        <title>Genome analyses suggest a sexual origin of heterokaryosis in a supposedly ancient asexual fungus.</title>
        <authorList>
            <person name="Ropars J."/>
            <person name="Sedzielewska K."/>
            <person name="Noel J."/>
            <person name="Charron P."/>
            <person name="Farinelli L."/>
            <person name="Marton T."/>
            <person name="Kruger M."/>
            <person name="Pelin A."/>
            <person name="Brachmann A."/>
            <person name="Corradi N."/>
        </authorList>
    </citation>
    <scope>NUCLEOTIDE SEQUENCE [LARGE SCALE GENOMIC DNA]</scope>
    <source>
        <strain evidence="2 3">A4</strain>
    </source>
</reference>
<proteinExistence type="predicted"/>
<evidence type="ECO:0000256" key="1">
    <source>
        <dbReference type="SAM" id="MobiDB-lite"/>
    </source>
</evidence>
<accession>A0A2I1H0V8</accession>
<comment type="caution">
    <text evidence="2">The sequence shown here is derived from an EMBL/GenBank/DDBJ whole genome shotgun (WGS) entry which is preliminary data.</text>
</comment>
<dbReference type="EMBL" id="LLXI01001218">
    <property type="protein sequence ID" value="PKY52508.1"/>
    <property type="molecule type" value="Genomic_DNA"/>
</dbReference>
<dbReference type="AlphaFoldDB" id="A0A2I1H0V8"/>
<gene>
    <name evidence="2" type="ORF">RhiirA4_470176</name>
</gene>
<dbReference type="Proteomes" id="UP000234323">
    <property type="component" value="Unassembled WGS sequence"/>
</dbReference>
<feature type="region of interest" description="Disordered" evidence="1">
    <location>
        <begin position="58"/>
        <end position="80"/>
    </location>
</feature>
<sequence length="146" mass="17044">MEESIADDEMSEAMIGDLIISMKIYLMKEHQEENTNICGVELWTMIIQKVKQRFVETQQFTKEPEDPRSNDEDSPESYELERDVDYEIRIEDNNTWSILELVKDKIKEMGGRFNDKDIQKIWANSNIAPLLAKLYIATICPFSAAF</sequence>
<feature type="compositionally biased region" description="Basic and acidic residues" evidence="1">
    <location>
        <begin position="62"/>
        <end position="71"/>
    </location>
</feature>
<organism evidence="2 3">
    <name type="scientific">Rhizophagus irregularis</name>
    <dbReference type="NCBI Taxonomy" id="588596"/>
    <lineage>
        <taxon>Eukaryota</taxon>
        <taxon>Fungi</taxon>
        <taxon>Fungi incertae sedis</taxon>
        <taxon>Mucoromycota</taxon>
        <taxon>Glomeromycotina</taxon>
        <taxon>Glomeromycetes</taxon>
        <taxon>Glomerales</taxon>
        <taxon>Glomeraceae</taxon>
        <taxon>Rhizophagus</taxon>
    </lineage>
</organism>